<comment type="caution">
    <text evidence="1">The sequence shown here is derived from an EMBL/GenBank/DDBJ whole genome shotgun (WGS) entry which is preliminary data.</text>
</comment>
<dbReference type="Proteomes" id="UP000784294">
    <property type="component" value="Unassembled WGS sequence"/>
</dbReference>
<reference evidence="1" key="1">
    <citation type="submission" date="2018-11" db="EMBL/GenBank/DDBJ databases">
        <authorList>
            <consortium name="Pathogen Informatics"/>
        </authorList>
    </citation>
    <scope>NUCLEOTIDE SEQUENCE</scope>
</reference>
<dbReference type="AlphaFoldDB" id="A0A3S5FCW2"/>
<gene>
    <name evidence="1" type="ORF">PXEA_LOCUS8514</name>
</gene>
<keyword evidence="2" id="KW-1185">Reference proteome</keyword>
<dbReference type="EMBL" id="CAAALY010023335">
    <property type="protein sequence ID" value="VEL15074.1"/>
    <property type="molecule type" value="Genomic_DNA"/>
</dbReference>
<name>A0A3S5FCW2_9PLAT</name>
<evidence type="ECO:0000313" key="1">
    <source>
        <dbReference type="EMBL" id="VEL15074.1"/>
    </source>
</evidence>
<organism evidence="1 2">
    <name type="scientific">Protopolystoma xenopodis</name>
    <dbReference type="NCBI Taxonomy" id="117903"/>
    <lineage>
        <taxon>Eukaryota</taxon>
        <taxon>Metazoa</taxon>
        <taxon>Spiralia</taxon>
        <taxon>Lophotrochozoa</taxon>
        <taxon>Platyhelminthes</taxon>
        <taxon>Monogenea</taxon>
        <taxon>Polyopisthocotylea</taxon>
        <taxon>Polystomatidea</taxon>
        <taxon>Polystomatidae</taxon>
        <taxon>Protopolystoma</taxon>
    </lineage>
</organism>
<proteinExistence type="predicted"/>
<evidence type="ECO:0000313" key="2">
    <source>
        <dbReference type="Proteomes" id="UP000784294"/>
    </source>
</evidence>
<accession>A0A3S5FCW2</accession>
<sequence>MVSCSVRLTEDVGEMSGNVPNSRFDSGNDYAYYRLRTRYVSLGLTVNMIRSRKRPNCFNTTKGDPDRTKGYTILVFIPGL</sequence>
<protein>
    <submittedName>
        <fullName evidence="1">Uncharacterized protein</fullName>
    </submittedName>
</protein>